<evidence type="ECO:0000256" key="7">
    <source>
        <dbReference type="ARBA" id="ARBA00023136"/>
    </source>
</evidence>
<dbReference type="GO" id="GO:0055085">
    <property type="term" value="P:transmembrane transport"/>
    <property type="evidence" value="ECO:0007669"/>
    <property type="project" value="InterPro"/>
</dbReference>
<dbReference type="InterPro" id="IPR038770">
    <property type="entry name" value="Na+/solute_symporter_sf"/>
</dbReference>
<feature type="transmembrane region" description="Helical" evidence="8">
    <location>
        <begin position="234"/>
        <end position="254"/>
    </location>
</feature>
<keyword evidence="7 8" id="KW-0472">Membrane</keyword>
<dbReference type="GO" id="GO:0005886">
    <property type="term" value="C:plasma membrane"/>
    <property type="evidence" value="ECO:0007669"/>
    <property type="project" value="UniProtKB-SubCell"/>
</dbReference>
<dbReference type="PATRIC" id="fig|89059.3.peg.2206"/>
<feature type="transmembrane region" description="Helical" evidence="8">
    <location>
        <begin position="168"/>
        <end position="188"/>
    </location>
</feature>
<feature type="transmembrane region" description="Helical" evidence="8">
    <location>
        <begin position="71"/>
        <end position="93"/>
    </location>
</feature>
<keyword evidence="3" id="KW-0813">Transport</keyword>
<feature type="transmembrane region" description="Helical" evidence="8">
    <location>
        <begin position="105"/>
        <end position="125"/>
    </location>
</feature>
<feature type="transmembrane region" description="Helical" evidence="8">
    <location>
        <begin position="12"/>
        <end position="29"/>
    </location>
</feature>
<evidence type="ECO:0000256" key="5">
    <source>
        <dbReference type="ARBA" id="ARBA00022692"/>
    </source>
</evidence>
<keyword evidence="6 8" id="KW-1133">Transmembrane helix</keyword>
<evidence type="ECO:0000256" key="3">
    <source>
        <dbReference type="ARBA" id="ARBA00022448"/>
    </source>
</evidence>
<feature type="transmembrane region" description="Helical" evidence="8">
    <location>
        <begin position="200"/>
        <end position="222"/>
    </location>
</feature>
<sequence length="315" mass="34797">MGEIIMDLSLLFGQIILMFVLMLVGILANKVKFMHEQTASDLTNVLLYIVSPCLIVQSFQKPYSANRIHIFLLLVVGVFLVYIVQIVVSKVLFKGLYDHNLQRIVKYGSIYSNAGFIGIPLASSLFGSTGVFYAVVPLAMFNIFNWTHGVKLFASDSEQNLIEKLKSILFNPNIIALFVGLMIFAFSIRLPSFLNQMVGYISSINTPVSMLVIGNSLANIVFKNFRLDRSLTLSLFLRNLVYPIVTSIIMHVFGVTGVPLATAILMMSCPVGGMVVLFTLQVHGKQEPAITLMAVSTMLSLITIPAVFLFNNLLG</sequence>
<reference evidence="9 10" key="1">
    <citation type="journal article" date="2015" name="Genome Announc.">
        <title>Expanding the biotechnology potential of lactobacilli through comparative genomics of 213 strains and associated genera.</title>
        <authorList>
            <person name="Sun Z."/>
            <person name="Harris H.M."/>
            <person name="McCann A."/>
            <person name="Guo C."/>
            <person name="Argimon S."/>
            <person name="Zhang W."/>
            <person name="Yang X."/>
            <person name="Jeffery I.B."/>
            <person name="Cooney J.C."/>
            <person name="Kagawa T.F."/>
            <person name="Liu W."/>
            <person name="Song Y."/>
            <person name="Salvetti E."/>
            <person name="Wrobel A."/>
            <person name="Rasinkangas P."/>
            <person name="Parkhill J."/>
            <person name="Rea M.C."/>
            <person name="O'Sullivan O."/>
            <person name="Ritari J."/>
            <person name="Douillard F.P."/>
            <person name="Paul Ross R."/>
            <person name="Yang R."/>
            <person name="Briner A.E."/>
            <person name="Felis G.E."/>
            <person name="de Vos W.M."/>
            <person name="Barrangou R."/>
            <person name="Klaenhammer T.R."/>
            <person name="Caufield P.W."/>
            <person name="Cui Y."/>
            <person name="Zhang H."/>
            <person name="O'Toole P.W."/>
        </authorList>
    </citation>
    <scope>NUCLEOTIDE SEQUENCE [LARGE SCALE GENOMIC DNA]</scope>
    <source>
        <strain evidence="9 10">DSM 15353</strain>
    </source>
</reference>
<accession>A0A0R2JVP7</accession>
<evidence type="ECO:0000313" key="10">
    <source>
        <dbReference type="Proteomes" id="UP000051491"/>
    </source>
</evidence>
<evidence type="ECO:0000256" key="1">
    <source>
        <dbReference type="ARBA" id="ARBA00004651"/>
    </source>
</evidence>
<organism evidence="9 10">
    <name type="scientific">Ligilactobacillus acidipiscis</name>
    <dbReference type="NCBI Taxonomy" id="89059"/>
    <lineage>
        <taxon>Bacteria</taxon>
        <taxon>Bacillati</taxon>
        <taxon>Bacillota</taxon>
        <taxon>Bacilli</taxon>
        <taxon>Lactobacillales</taxon>
        <taxon>Lactobacillaceae</taxon>
        <taxon>Ligilactobacillus</taxon>
    </lineage>
</organism>
<dbReference type="AlphaFoldDB" id="A0A0R2JVP7"/>
<comment type="caution">
    <text evidence="9">The sequence shown here is derived from an EMBL/GenBank/DDBJ whole genome shotgun (WGS) entry which is preliminary data.</text>
</comment>
<evidence type="ECO:0000256" key="8">
    <source>
        <dbReference type="SAM" id="Phobius"/>
    </source>
</evidence>
<protein>
    <submittedName>
        <fullName evidence="9">Malate transport protein</fullName>
    </submittedName>
</protein>
<dbReference type="InterPro" id="IPR004776">
    <property type="entry name" value="Mem_transp_PIN-like"/>
</dbReference>
<dbReference type="EMBL" id="JQBK01000081">
    <property type="protein sequence ID" value="KRN81153.1"/>
    <property type="molecule type" value="Genomic_DNA"/>
</dbReference>
<evidence type="ECO:0000256" key="2">
    <source>
        <dbReference type="ARBA" id="ARBA00010145"/>
    </source>
</evidence>
<evidence type="ECO:0000256" key="6">
    <source>
        <dbReference type="ARBA" id="ARBA00022989"/>
    </source>
</evidence>
<proteinExistence type="inferred from homology"/>
<evidence type="ECO:0000313" key="9">
    <source>
        <dbReference type="EMBL" id="KRN81153.1"/>
    </source>
</evidence>
<gene>
    <name evidence="9" type="ORF">IV43_GL002088</name>
</gene>
<dbReference type="Proteomes" id="UP000051491">
    <property type="component" value="Unassembled WGS sequence"/>
</dbReference>
<dbReference type="STRING" id="89059.LAC1533_0107"/>
<comment type="similarity">
    <text evidence="2">Belongs to the auxin efflux carrier (TC 2.A.69) family.</text>
</comment>
<comment type="subcellular location">
    <subcellularLocation>
        <location evidence="1">Cell membrane</location>
        <topology evidence="1">Multi-pass membrane protein</topology>
    </subcellularLocation>
</comment>
<dbReference type="PANTHER" id="PTHR36838:SF1">
    <property type="entry name" value="SLR1864 PROTEIN"/>
    <property type="match status" value="1"/>
</dbReference>
<keyword evidence="4" id="KW-1003">Cell membrane</keyword>
<keyword evidence="5 8" id="KW-0812">Transmembrane</keyword>
<feature type="transmembrane region" description="Helical" evidence="8">
    <location>
        <begin position="260"/>
        <end position="280"/>
    </location>
</feature>
<dbReference type="PANTHER" id="PTHR36838">
    <property type="entry name" value="AUXIN EFFLUX CARRIER FAMILY PROTEIN"/>
    <property type="match status" value="1"/>
</dbReference>
<name>A0A0R2JVP7_9LACO</name>
<feature type="transmembrane region" description="Helical" evidence="8">
    <location>
        <begin position="292"/>
        <end position="310"/>
    </location>
</feature>
<dbReference type="Gene3D" id="1.20.1530.20">
    <property type="match status" value="1"/>
</dbReference>
<evidence type="ECO:0000256" key="4">
    <source>
        <dbReference type="ARBA" id="ARBA00022475"/>
    </source>
</evidence>
<dbReference type="Pfam" id="PF03547">
    <property type="entry name" value="Mem_trans"/>
    <property type="match status" value="1"/>
</dbReference>